<dbReference type="AlphaFoldDB" id="U4PSF1"/>
<dbReference type="KEGG" id="rir:BN877_I1158"/>
<evidence type="ECO:0000313" key="2">
    <source>
        <dbReference type="Proteomes" id="UP000016944"/>
    </source>
</evidence>
<accession>A0A1S9E2K6</accession>
<reference evidence="1 2" key="1">
    <citation type="journal article" date="2013" name="Genome Announc.">
        <title>Complete Genome Sequence of the Sesbania Symbiont and Rice Growth-Promoting Endophyte Rhizobium sp. Strain IRBG74.</title>
        <authorList>
            <person name="Crook M.B."/>
            <person name="Mitra S."/>
            <person name="Ane J.M."/>
            <person name="Sadowsky M.J."/>
            <person name="Gyaneshwar P."/>
        </authorList>
    </citation>
    <scope>NUCLEOTIDE SEQUENCE [LARGE SCALE GENOMIC DNA]</scope>
    <source>
        <strain evidence="1 2">IRBG74</strain>
    </source>
</reference>
<name>U4PSF1_9HYPH</name>
<dbReference type="HOGENOM" id="CLU_2901169_0_0_5"/>
<dbReference type="Proteomes" id="UP000016944">
    <property type="component" value="Chromosome I"/>
</dbReference>
<evidence type="ECO:0000313" key="1">
    <source>
        <dbReference type="EMBL" id="CDI08068.1"/>
    </source>
</evidence>
<accession>U4PSF1</accession>
<organism evidence="1 2">
    <name type="scientific">Agrobacterium pusense</name>
    <dbReference type="NCBI Taxonomy" id="648995"/>
    <lineage>
        <taxon>Bacteria</taxon>
        <taxon>Pseudomonadati</taxon>
        <taxon>Pseudomonadota</taxon>
        <taxon>Alphaproteobacteria</taxon>
        <taxon>Hyphomicrobiales</taxon>
        <taxon>Rhizobiaceae</taxon>
        <taxon>Rhizobium/Agrobacterium group</taxon>
        <taxon>Agrobacterium</taxon>
    </lineage>
</organism>
<sequence length="62" mass="6941">MAILIWDPQSLRSRLFLLLSRQVPTVLPDNSAQAMGVEYSRPAGTLYVFVNHIDLGIIENAE</sequence>
<gene>
    <name evidence="1" type="ORF">BN877_I1158</name>
</gene>
<dbReference type="EMBL" id="HG518322">
    <property type="protein sequence ID" value="CDI08068.1"/>
    <property type="molecule type" value="Genomic_DNA"/>
</dbReference>
<protein>
    <submittedName>
        <fullName evidence="1">Uncharacterized protein</fullName>
    </submittedName>
</protein>
<proteinExistence type="predicted"/>